<evidence type="ECO:0000313" key="3">
    <source>
        <dbReference type="Proteomes" id="UP001063166"/>
    </source>
</evidence>
<keyword evidence="1" id="KW-0732">Signal</keyword>
<feature type="chain" id="PRO_5040347217" description="Secreted protein" evidence="1">
    <location>
        <begin position="17"/>
        <end position="185"/>
    </location>
</feature>
<comment type="caution">
    <text evidence="2">The sequence shown here is derived from an EMBL/GenBank/DDBJ whole genome shotgun (WGS) entry which is preliminary data.</text>
</comment>
<gene>
    <name evidence="2" type="ORF">LshimejAT787_2600090</name>
</gene>
<reference evidence="2" key="1">
    <citation type="submission" date="2022-07" db="EMBL/GenBank/DDBJ databases">
        <title>The genome of Lyophyllum shimeji provides insight into the initial evolution of ectomycorrhizal fungal genome.</title>
        <authorList>
            <person name="Kobayashi Y."/>
            <person name="Shibata T."/>
            <person name="Hirakawa H."/>
            <person name="Shigenobu S."/>
            <person name="Nishiyama T."/>
            <person name="Yamada A."/>
            <person name="Hasebe M."/>
            <person name="Kawaguchi M."/>
        </authorList>
    </citation>
    <scope>NUCLEOTIDE SEQUENCE</scope>
    <source>
        <strain evidence="2">AT787</strain>
    </source>
</reference>
<name>A0A9P3Q2V8_LYOSH</name>
<evidence type="ECO:0008006" key="4">
    <source>
        <dbReference type="Google" id="ProtNLM"/>
    </source>
</evidence>
<dbReference type="AlphaFoldDB" id="A0A9P3Q2V8"/>
<dbReference type="EMBL" id="BRPK01000026">
    <property type="protein sequence ID" value="GLB45676.1"/>
    <property type="molecule type" value="Genomic_DNA"/>
</dbReference>
<feature type="signal peptide" evidence="1">
    <location>
        <begin position="1"/>
        <end position="16"/>
    </location>
</feature>
<proteinExistence type="predicted"/>
<sequence>MTPNFLLLMAVNSASCGLCNLAPLTLFKPSPKRDLVGNVTTISIVQKPLDCDRGDLTQPTSTQHSLSRNAVGVLILKSRTRPFHLTRTCIHRILEHALSMVPLQWRTKPDLPACPLGVHAVDMRSTDLVRREWQRYVIPVTAACVICGDEDGLLANYLWVISLLRASWLTLSYFCITHLVTSPMR</sequence>
<keyword evidence="3" id="KW-1185">Reference proteome</keyword>
<evidence type="ECO:0000256" key="1">
    <source>
        <dbReference type="SAM" id="SignalP"/>
    </source>
</evidence>
<protein>
    <recommendedName>
        <fullName evidence="4">Secreted protein</fullName>
    </recommendedName>
</protein>
<organism evidence="2 3">
    <name type="scientific">Lyophyllum shimeji</name>
    <name type="common">Hon-shimeji</name>
    <name type="synonym">Tricholoma shimeji</name>
    <dbReference type="NCBI Taxonomy" id="47721"/>
    <lineage>
        <taxon>Eukaryota</taxon>
        <taxon>Fungi</taxon>
        <taxon>Dikarya</taxon>
        <taxon>Basidiomycota</taxon>
        <taxon>Agaricomycotina</taxon>
        <taxon>Agaricomycetes</taxon>
        <taxon>Agaricomycetidae</taxon>
        <taxon>Agaricales</taxon>
        <taxon>Tricholomatineae</taxon>
        <taxon>Lyophyllaceae</taxon>
        <taxon>Lyophyllum</taxon>
    </lineage>
</organism>
<evidence type="ECO:0000313" key="2">
    <source>
        <dbReference type="EMBL" id="GLB45676.1"/>
    </source>
</evidence>
<dbReference type="Proteomes" id="UP001063166">
    <property type="component" value="Unassembled WGS sequence"/>
</dbReference>
<accession>A0A9P3Q2V8</accession>